<dbReference type="Gene3D" id="1.20.140.40">
    <property type="entry name" value="Invertase/pectin methylesterase inhibitor family protein"/>
    <property type="match status" value="1"/>
</dbReference>
<keyword evidence="12" id="KW-0496">Mitochondrion</keyword>
<evidence type="ECO:0000256" key="2">
    <source>
        <dbReference type="ARBA" id="ARBA00004173"/>
    </source>
</evidence>
<comment type="caution">
    <text evidence="16">The sequence shown here is derived from an EMBL/GenBank/DDBJ whole genome shotgun (WGS) entry which is preliminary data.</text>
</comment>
<dbReference type="Gene3D" id="3.40.640.10">
    <property type="entry name" value="Type I PLP-dependent aspartate aminotransferase-like (Major domain)"/>
    <property type="match status" value="1"/>
</dbReference>
<keyword evidence="8" id="KW-0028">Amino-acid biosynthesis</keyword>
<evidence type="ECO:0000313" key="17">
    <source>
        <dbReference type="Proteomes" id="UP001168877"/>
    </source>
</evidence>
<dbReference type="AlphaFoldDB" id="A0AA39SSM9"/>
<name>A0AA39SSM9_ACESA</name>
<comment type="subcellular location">
    <subcellularLocation>
        <location evidence="2">Mitochondrion</location>
    </subcellularLocation>
</comment>
<dbReference type="SUPFAM" id="SSF101148">
    <property type="entry name" value="Plant invertase/pectin methylesterase inhibitor"/>
    <property type="match status" value="1"/>
</dbReference>
<dbReference type="InterPro" id="IPR004636">
    <property type="entry name" value="AcOrn/SuccOrn_fam"/>
</dbReference>
<dbReference type="InterPro" id="IPR035513">
    <property type="entry name" value="Invertase/methylesterase_inhib"/>
</dbReference>
<dbReference type="EC" id="2.6.1.11" evidence="5"/>
<dbReference type="CDD" id="cd15797">
    <property type="entry name" value="PMEI"/>
    <property type="match status" value="1"/>
</dbReference>
<dbReference type="GO" id="GO:0005739">
    <property type="term" value="C:mitochondrion"/>
    <property type="evidence" value="ECO:0007669"/>
    <property type="project" value="UniProtKB-SubCell"/>
</dbReference>
<comment type="pathway">
    <text evidence="3">Amino-acid biosynthesis; L-arginine biosynthesis; N(2)-acetyl-L-ornithine from L-glutamate: step 4/4.</text>
</comment>
<dbReference type="InterPro" id="IPR006501">
    <property type="entry name" value="Pectinesterase_inhib_dom"/>
</dbReference>
<comment type="cofactor">
    <cofactor evidence="1">
        <name>pyridoxal 5'-phosphate</name>
        <dbReference type="ChEBI" id="CHEBI:597326"/>
    </cofactor>
</comment>
<dbReference type="InterPro" id="IPR049704">
    <property type="entry name" value="Aminotrans_3_PPA_site"/>
</dbReference>
<evidence type="ECO:0000256" key="4">
    <source>
        <dbReference type="ARBA" id="ARBA00008954"/>
    </source>
</evidence>
<dbReference type="NCBIfam" id="NF002325">
    <property type="entry name" value="PRK01278.1"/>
    <property type="match status" value="1"/>
</dbReference>
<dbReference type="PROSITE" id="PS00600">
    <property type="entry name" value="AA_TRANSFER_CLASS_3"/>
    <property type="match status" value="1"/>
</dbReference>
<comment type="catalytic activity">
    <reaction evidence="13">
        <text>N(2)-acetyl-L-ornithine + 2-oxoglutarate = N-acetyl-L-glutamate 5-semialdehyde + L-glutamate</text>
        <dbReference type="Rhea" id="RHEA:18049"/>
        <dbReference type="ChEBI" id="CHEBI:16810"/>
        <dbReference type="ChEBI" id="CHEBI:29123"/>
        <dbReference type="ChEBI" id="CHEBI:29985"/>
        <dbReference type="ChEBI" id="CHEBI:57805"/>
        <dbReference type="EC" id="2.6.1.11"/>
    </reaction>
</comment>
<evidence type="ECO:0000256" key="12">
    <source>
        <dbReference type="ARBA" id="ARBA00023128"/>
    </source>
</evidence>
<dbReference type="Gene3D" id="3.90.1150.10">
    <property type="entry name" value="Aspartate Aminotransferase, domain 1"/>
    <property type="match status" value="1"/>
</dbReference>
<sequence>MVSTSTVLQIFILAIISLFFINNSKLVVADHDLMKLQCEVTEAPALCMQCLESDPESEKVDKFGIAMIIVNCMSNNSQIAMSNFTNIVKTITDKDMKEAVTKDCVGKYPEVIGNVSMVNNHLKNREFDQAADALAKAIASEHYCFEGISKFKLVFPDLWIYYGIRVYEELSDGRRRVYKKDTHTMSSIQSPLQISLSQSGNIRRRWFNPESQRKVIKINGVKRKTTVVACVNLESKNAAPDNVVIGEKSKEVMEAEKRVLVGTYARTPVVLASGSGCKLYDTEGKEYLDLSSGIAVNALGHGDHDWVKAVVEQANVLTHVSNAYYSIPQVELAKRLVALSFADRVFFTNSGTEANEAAIKFSRKFQRHSNPDAKEPATEFISFTNSFHGRTMGALALTSKEHYRSPFEPVMPGVTFVEYGNIEATKKLIQRGKTAAVFVEPIQGEGGIYSATKEFLQFLRSACDDAGALLVFDEVQCGLGRTGDLWAHEAFGVFPDIMTLAKPLAGGLPIGAALVTERVASAITFGDHGSTFAGSPLVCNAAIAVLDKISKPSFLASVSKKGQNFIETLKQKLGSNPHVKEIRGFGLIIGIELDVPASPLVDACRGSGLLVLTAGKGNVVRLVPPLIITEHELDQAAEILYKSLPALDSNSN</sequence>
<evidence type="ECO:0000256" key="3">
    <source>
        <dbReference type="ARBA" id="ARBA00005024"/>
    </source>
</evidence>
<dbReference type="FunFam" id="3.40.640.10:FF:000280">
    <property type="entry name" value="Acetylornithine aminotransferase, mitochondrial"/>
    <property type="match status" value="1"/>
</dbReference>
<dbReference type="InterPro" id="IPR015421">
    <property type="entry name" value="PyrdxlP-dep_Trfase_major"/>
</dbReference>
<evidence type="ECO:0000256" key="9">
    <source>
        <dbReference type="ARBA" id="ARBA00022679"/>
    </source>
</evidence>
<gene>
    <name evidence="16" type="ORF">LWI29_015371</name>
</gene>
<dbReference type="InterPro" id="IPR015422">
    <property type="entry name" value="PyrdxlP-dep_Trfase_small"/>
</dbReference>
<evidence type="ECO:0000256" key="6">
    <source>
        <dbReference type="ARBA" id="ARBA00022571"/>
    </source>
</evidence>
<dbReference type="Proteomes" id="UP001168877">
    <property type="component" value="Unassembled WGS sequence"/>
</dbReference>
<dbReference type="NCBIfam" id="TIGR01614">
    <property type="entry name" value="PME_inhib"/>
    <property type="match status" value="1"/>
</dbReference>
<dbReference type="GO" id="GO:0030170">
    <property type="term" value="F:pyridoxal phosphate binding"/>
    <property type="evidence" value="ECO:0007669"/>
    <property type="project" value="InterPro"/>
</dbReference>
<keyword evidence="7" id="KW-0032">Aminotransferase</keyword>
<dbReference type="GO" id="GO:0006526">
    <property type="term" value="P:L-arginine biosynthetic process"/>
    <property type="evidence" value="ECO:0007669"/>
    <property type="project" value="UniProtKB-KW"/>
</dbReference>
<dbReference type="SMART" id="SM00856">
    <property type="entry name" value="PMEI"/>
    <property type="match status" value="1"/>
</dbReference>
<keyword evidence="11" id="KW-0809">Transit peptide</keyword>
<dbReference type="GO" id="GO:0046910">
    <property type="term" value="F:pectinesterase inhibitor activity"/>
    <property type="evidence" value="ECO:0007669"/>
    <property type="project" value="InterPro"/>
</dbReference>
<comment type="similarity">
    <text evidence="4">Belongs to the class-III pyridoxal-phosphate-dependent aminotransferase family.</text>
</comment>
<evidence type="ECO:0000256" key="10">
    <source>
        <dbReference type="ARBA" id="ARBA00022898"/>
    </source>
</evidence>
<protein>
    <recommendedName>
        <fullName evidence="5">acetylornithine transaminase</fullName>
        <ecNumber evidence="5">2.6.1.11</ecNumber>
    </recommendedName>
    <alternativeName>
        <fullName evidence="14">Acetylornithine transaminase</fullName>
    </alternativeName>
</protein>
<dbReference type="GO" id="GO:0003992">
    <property type="term" value="F:N2-acetyl-L-ornithine:2-oxoglutarate 5-aminotransferase activity"/>
    <property type="evidence" value="ECO:0007669"/>
    <property type="project" value="UniProtKB-EC"/>
</dbReference>
<keyword evidence="17" id="KW-1185">Reference proteome</keyword>
<keyword evidence="6" id="KW-0055">Arginine biosynthesis</keyword>
<dbReference type="SUPFAM" id="SSF53383">
    <property type="entry name" value="PLP-dependent transferases"/>
    <property type="match status" value="1"/>
</dbReference>
<reference evidence="16" key="1">
    <citation type="journal article" date="2022" name="Plant J.">
        <title>Strategies of tolerance reflected in two North American maple genomes.</title>
        <authorList>
            <person name="McEvoy S.L."/>
            <person name="Sezen U.U."/>
            <person name="Trouern-Trend A."/>
            <person name="McMahon S.M."/>
            <person name="Schaberg P.G."/>
            <person name="Yang J."/>
            <person name="Wegrzyn J.L."/>
            <person name="Swenson N.G."/>
        </authorList>
    </citation>
    <scope>NUCLEOTIDE SEQUENCE</scope>
    <source>
        <strain evidence="16">NS2018</strain>
    </source>
</reference>
<feature type="domain" description="Pectinesterase inhibitor" evidence="15">
    <location>
        <begin position="29"/>
        <end position="164"/>
    </location>
</feature>
<accession>A0AA39SSM9</accession>
<proteinExistence type="inferred from homology"/>
<dbReference type="CDD" id="cd00610">
    <property type="entry name" value="OAT_like"/>
    <property type="match status" value="1"/>
</dbReference>
<keyword evidence="9" id="KW-0808">Transferase</keyword>
<dbReference type="PANTHER" id="PTHR11986">
    <property type="entry name" value="AMINOTRANSFERASE CLASS III"/>
    <property type="match status" value="1"/>
</dbReference>
<dbReference type="HAMAP" id="MF_01107">
    <property type="entry name" value="ArgD_aminotrans_3"/>
    <property type="match status" value="1"/>
</dbReference>
<evidence type="ECO:0000256" key="7">
    <source>
        <dbReference type="ARBA" id="ARBA00022576"/>
    </source>
</evidence>
<evidence type="ECO:0000256" key="5">
    <source>
        <dbReference type="ARBA" id="ARBA00012919"/>
    </source>
</evidence>
<dbReference type="Pfam" id="PF04043">
    <property type="entry name" value="PMEI"/>
    <property type="match status" value="1"/>
</dbReference>
<dbReference type="GO" id="GO:0042802">
    <property type="term" value="F:identical protein binding"/>
    <property type="evidence" value="ECO:0007669"/>
    <property type="project" value="TreeGrafter"/>
</dbReference>
<dbReference type="NCBIfam" id="TIGR00707">
    <property type="entry name" value="argD"/>
    <property type="match status" value="1"/>
</dbReference>
<dbReference type="InterPro" id="IPR015424">
    <property type="entry name" value="PyrdxlP-dep_Trfase"/>
</dbReference>
<evidence type="ECO:0000256" key="8">
    <source>
        <dbReference type="ARBA" id="ARBA00022605"/>
    </source>
</evidence>
<dbReference type="GO" id="GO:0009570">
    <property type="term" value="C:chloroplast stroma"/>
    <property type="evidence" value="ECO:0007669"/>
    <property type="project" value="TreeGrafter"/>
</dbReference>
<dbReference type="InterPro" id="IPR050103">
    <property type="entry name" value="Class-III_PLP-dep_AT"/>
</dbReference>
<evidence type="ECO:0000256" key="11">
    <source>
        <dbReference type="ARBA" id="ARBA00022946"/>
    </source>
</evidence>
<dbReference type="Pfam" id="PF00202">
    <property type="entry name" value="Aminotran_3"/>
    <property type="match status" value="1"/>
</dbReference>
<reference evidence="16" key="2">
    <citation type="submission" date="2023-06" db="EMBL/GenBank/DDBJ databases">
        <authorList>
            <person name="Swenson N.G."/>
            <person name="Wegrzyn J.L."/>
            <person name="Mcevoy S.L."/>
        </authorList>
    </citation>
    <scope>NUCLEOTIDE SEQUENCE</scope>
    <source>
        <strain evidence="16">NS2018</strain>
        <tissue evidence="16">Leaf</tissue>
    </source>
</reference>
<dbReference type="InterPro" id="IPR005814">
    <property type="entry name" value="Aminotrans_3"/>
</dbReference>
<evidence type="ECO:0000256" key="14">
    <source>
        <dbReference type="ARBA" id="ARBA00078458"/>
    </source>
</evidence>
<dbReference type="PANTHER" id="PTHR11986:SF116">
    <property type="entry name" value="ACETYLORNITHINE TRANSAMINASE"/>
    <property type="match status" value="1"/>
</dbReference>
<dbReference type="EMBL" id="JAUESC010000004">
    <property type="protein sequence ID" value="KAK0596405.1"/>
    <property type="molecule type" value="Genomic_DNA"/>
</dbReference>
<keyword evidence="10" id="KW-0663">Pyridoxal phosphate</keyword>
<dbReference type="InterPro" id="IPR034086">
    <property type="entry name" value="PMEI_plant"/>
</dbReference>
<organism evidence="16 17">
    <name type="scientific">Acer saccharum</name>
    <name type="common">Sugar maple</name>
    <dbReference type="NCBI Taxonomy" id="4024"/>
    <lineage>
        <taxon>Eukaryota</taxon>
        <taxon>Viridiplantae</taxon>
        <taxon>Streptophyta</taxon>
        <taxon>Embryophyta</taxon>
        <taxon>Tracheophyta</taxon>
        <taxon>Spermatophyta</taxon>
        <taxon>Magnoliopsida</taxon>
        <taxon>eudicotyledons</taxon>
        <taxon>Gunneridae</taxon>
        <taxon>Pentapetalae</taxon>
        <taxon>rosids</taxon>
        <taxon>malvids</taxon>
        <taxon>Sapindales</taxon>
        <taxon>Sapindaceae</taxon>
        <taxon>Hippocastanoideae</taxon>
        <taxon>Acereae</taxon>
        <taxon>Acer</taxon>
    </lineage>
</organism>
<evidence type="ECO:0000256" key="1">
    <source>
        <dbReference type="ARBA" id="ARBA00001933"/>
    </source>
</evidence>
<evidence type="ECO:0000259" key="15">
    <source>
        <dbReference type="SMART" id="SM00856"/>
    </source>
</evidence>
<evidence type="ECO:0000256" key="13">
    <source>
        <dbReference type="ARBA" id="ARBA00050813"/>
    </source>
</evidence>
<evidence type="ECO:0000313" key="16">
    <source>
        <dbReference type="EMBL" id="KAK0596405.1"/>
    </source>
</evidence>